<dbReference type="Proteomes" id="UP001316803">
    <property type="component" value="Unassembled WGS sequence"/>
</dbReference>
<sequence length="258" mass="29434">MASNINLMDLPQEILVMTLREFFSTAEVNLIHPAYPITRGKPQPKPRSQNFLTPMLISKALQSIADEVYLEHSTFRFKGSAEARYHRVTPTEHSRQLRHISGLPDKVSLANFKMPQFRKNLPKIRSLSLRGKMPAYGTGKTDLQPHDVVVLKVLESEAISDFKALQDKFKSQGIHVTAFLDFVCPTSNHKLREKWQSIKVVVTTNGSLQLIETTKAERNFYIHVEQNLAHSFGNDAFEPEWPRWQVGNLGNATLAWQK</sequence>
<name>A0AAN8EK34_9EURO</name>
<dbReference type="AlphaFoldDB" id="A0AAN8EK34"/>
<evidence type="ECO:0000313" key="1">
    <source>
        <dbReference type="EMBL" id="KAK5957474.1"/>
    </source>
</evidence>
<gene>
    <name evidence="1" type="ORF">OHC33_001849</name>
</gene>
<evidence type="ECO:0000313" key="2">
    <source>
        <dbReference type="Proteomes" id="UP001316803"/>
    </source>
</evidence>
<keyword evidence="2" id="KW-1185">Reference proteome</keyword>
<proteinExistence type="predicted"/>
<reference evidence="1 2" key="1">
    <citation type="submission" date="2022-12" db="EMBL/GenBank/DDBJ databases">
        <title>Genomic features and morphological characterization of a novel Knufia sp. strain isolated from spacecraft assembly facility.</title>
        <authorList>
            <person name="Teixeira M."/>
            <person name="Chander A.M."/>
            <person name="Stajich J.E."/>
            <person name="Venkateswaran K."/>
        </authorList>
    </citation>
    <scope>NUCLEOTIDE SEQUENCE [LARGE SCALE GENOMIC DNA]</scope>
    <source>
        <strain evidence="1 2">FJI-L2-BK-P2</strain>
    </source>
</reference>
<protein>
    <submittedName>
        <fullName evidence="1">Uncharacterized protein</fullName>
    </submittedName>
</protein>
<comment type="caution">
    <text evidence="1">The sequence shown here is derived from an EMBL/GenBank/DDBJ whole genome shotgun (WGS) entry which is preliminary data.</text>
</comment>
<organism evidence="1 2">
    <name type="scientific">Knufia fluminis</name>
    <dbReference type="NCBI Taxonomy" id="191047"/>
    <lineage>
        <taxon>Eukaryota</taxon>
        <taxon>Fungi</taxon>
        <taxon>Dikarya</taxon>
        <taxon>Ascomycota</taxon>
        <taxon>Pezizomycotina</taxon>
        <taxon>Eurotiomycetes</taxon>
        <taxon>Chaetothyriomycetidae</taxon>
        <taxon>Chaetothyriales</taxon>
        <taxon>Trichomeriaceae</taxon>
        <taxon>Knufia</taxon>
    </lineage>
</organism>
<dbReference type="EMBL" id="JAKLMC020000003">
    <property type="protein sequence ID" value="KAK5957474.1"/>
    <property type="molecule type" value="Genomic_DNA"/>
</dbReference>
<accession>A0AAN8EK34</accession>